<evidence type="ECO:0000256" key="6">
    <source>
        <dbReference type="ARBA" id="ARBA00022679"/>
    </source>
</evidence>
<dbReference type="EMBL" id="JACHIP010000005">
    <property type="protein sequence ID" value="MBB5059141.1"/>
    <property type="molecule type" value="Genomic_DNA"/>
</dbReference>
<comment type="function">
    <text evidence="11">Involved in the transmission of sensory signals from the chemoreceptors to the flagellar motors. CheA is autophosphorylated; it can transfer its phosphate group to either CheB or CheY.</text>
</comment>
<dbReference type="Gene3D" id="3.30.565.10">
    <property type="entry name" value="Histidine kinase-like ATPase, C-terminal domain"/>
    <property type="match status" value="1"/>
</dbReference>
<dbReference type="PROSITE" id="PS50851">
    <property type="entry name" value="CHEW"/>
    <property type="match status" value="1"/>
</dbReference>
<organism evidence="17 18">
    <name type="scientific">Granulicella aggregans</name>
    <dbReference type="NCBI Taxonomy" id="474949"/>
    <lineage>
        <taxon>Bacteria</taxon>
        <taxon>Pseudomonadati</taxon>
        <taxon>Acidobacteriota</taxon>
        <taxon>Terriglobia</taxon>
        <taxon>Terriglobales</taxon>
        <taxon>Acidobacteriaceae</taxon>
        <taxon>Granulicella</taxon>
    </lineage>
</organism>
<dbReference type="InterPro" id="IPR008207">
    <property type="entry name" value="Sig_transdc_His_kin_Hpt_dom"/>
</dbReference>
<evidence type="ECO:0000259" key="16">
    <source>
        <dbReference type="PROSITE" id="PS50894"/>
    </source>
</evidence>
<evidence type="ECO:0000313" key="18">
    <source>
        <dbReference type="Proteomes" id="UP000540989"/>
    </source>
</evidence>
<keyword evidence="6 17" id="KW-0808">Transferase</keyword>
<dbReference type="InterPro" id="IPR037006">
    <property type="entry name" value="CheA-like_homodim_sf"/>
</dbReference>
<name>A0A7W7ZH35_9BACT</name>
<evidence type="ECO:0000256" key="1">
    <source>
        <dbReference type="ARBA" id="ARBA00000085"/>
    </source>
</evidence>
<dbReference type="AlphaFoldDB" id="A0A7W7ZH35"/>
<dbReference type="SMART" id="SM00073">
    <property type="entry name" value="HPT"/>
    <property type="match status" value="1"/>
</dbReference>
<evidence type="ECO:0000256" key="9">
    <source>
        <dbReference type="ARBA" id="ARBA00022840"/>
    </source>
</evidence>
<dbReference type="PRINTS" id="PR00344">
    <property type="entry name" value="BCTRLSENSOR"/>
</dbReference>
<evidence type="ECO:0000259" key="15">
    <source>
        <dbReference type="PROSITE" id="PS50851"/>
    </source>
</evidence>
<dbReference type="InterPro" id="IPR004358">
    <property type="entry name" value="Sig_transdc_His_kin-like_C"/>
</dbReference>
<accession>A0A7W7ZH35</accession>
<dbReference type="CDD" id="cd00088">
    <property type="entry name" value="HPT"/>
    <property type="match status" value="1"/>
</dbReference>
<dbReference type="InterPro" id="IPR002545">
    <property type="entry name" value="CheW-lke_dom"/>
</dbReference>
<sequence length="764" mass="81854">MPSSVNDQSRATAAEALEEALNQVSVRIMVEGIGATVLADLRSLGEQARQGDCDKLADRTAALVDSLTNGTGKDIEGILRTGIDELRLMISNEKAGLPANAPPPYASLGDDAELIADFLVEAREHLSLIEGQLLTLERDPGAMEIIHAVFRAFHTIKGLAGFLGFSVMQGVAHEVETLLDLARNEKIRIDTPIVDVVLASADFLLVEMASIDRVLGGAESADPADSGDLIARIRLVAVTSQGGQPEVAPAKAVSVVEPPAQPVAAPAKAEVKETKKAASKGKATKKKASVSTPAQVEPAVVAASEPPTPQAEEPEDDFFPAVPSAFIAAPEPVKPEPIVVTPPPQAIVPTAAPAESRAAVPAKPTEVARTSEPAKTPDSGSVRVETAKLDYLMDMVGEMVIAQSLIRHSHVLLSSTDSRLIGDLSHLARVTAEVQRATMSMRMVPVANLFQKIERVIRDLSRKAGKQVVLQTSGTDTEVDKTVAEELSDPLLHMVRNSVDHGIETPEERIAAGKPPVAIIKLAAYHQGGQIVIEISDDGRGLNAEKIRRKAEEKEIITPNVQLTELEVYQLIFAPGFSTAEKITDVSGRGVGMDVVRRNVEKLRGRIETQSELGKGTTFLLKLPLTLAIIDGLVVEVGNNHYIVPLSVVREIFQPLASTLFSVEGKEEMVLVREQLLPIVRLNQRLGVKSRIETPSQGLLVVVESENKLYCMLVDDLLGKQEVVIKSLGETFQDASGFSGCAVLGDGRVGLILDTDGIYRGRRR</sequence>
<dbReference type="GO" id="GO:0000155">
    <property type="term" value="F:phosphorelay sensor kinase activity"/>
    <property type="evidence" value="ECO:0007669"/>
    <property type="project" value="InterPro"/>
</dbReference>
<keyword evidence="8 17" id="KW-0418">Kinase</keyword>
<comment type="caution">
    <text evidence="17">The sequence shown here is derived from an EMBL/GenBank/DDBJ whole genome shotgun (WGS) entry which is preliminary data.</text>
</comment>
<dbReference type="InterPro" id="IPR051315">
    <property type="entry name" value="Bact_Chemotaxis_CheA"/>
</dbReference>
<keyword evidence="10" id="KW-0902">Two-component regulatory system</keyword>
<evidence type="ECO:0000256" key="11">
    <source>
        <dbReference type="ARBA" id="ARBA00035100"/>
    </source>
</evidence>
<dbReference type="PROSITE" id="PS50109">
    <property type="entry name" value="HIS_KIN"/>
    <property type="match status" value="1"/>
</dbReference>
<feature type="compositionally biased region" description="Basic residues" evidence="13">
    <location>
        <begin position="277"/>
        <end position="288"/>
    </location>
</feature>
<evidence type="ECO:0000256" key="8">
    <source>
        <dbReference type="ARBA" id="ARBA00022777"/>
    </source>
</evidence>
<evidence type="ECO:0000256" key="13">
    <source>
        <dbReference type="SAM" id="MobiDB-lite"/>
    </source>
</evidence>
<dbReference type="CDD" id="cd00731">
    <property type="entry name" value="CheA_reg"/>
    <property type="match status" value="1"/>
</dbReference>
<dbReference type="SMART" id="SM01231">
    <property type="entry name" value="H-kinase_dim"/>
    <property type="match status" value="1"/>
</dbReference>
<evidence type="ECO:0000256" key="4">
    <source>
        <dbReference type="ARBA" id="ARBA00022500"/>
    </source>
</evidence>
<dbReference type="Pfam" id="PF01627">
    <property type="entry name" value="Hpt"/>
    <property type="match status" value="1"/>
</dbReference>
<keyword evidence="9" id="KW-0067">ATP-binding</keyword>
<keyword evidence="5 12" id="KW-0597">Phosphoprotein</keyword>
<dbReference type="SMART" id="SM00387">
    <property type="entry name" value="HATPase_c"/>
    <property type="match status" value="1"/>
</dbReference>
<dbReference type="InterPro" id="IPR036061">
    <property type="entry name" value="CheW-like_dom_sf"/>
</dbReference>
<dbReference type="GO" id="GO:0005524">
    <property type="term" value="F:ATP binding"/>
    <property type="evidence" value="ECO:0007669"/>
    <property type="project" value="UniProtKB-KW"/>
</dbReference>
<feature type="compositionally biased region" description="Low complexity" evidence="13">
    <location>
        <begin position="352"/>
        <end position="362"/>
    </location>
</feature>
<dbReference type="InterPro" id="IPR004105">
    <property type="entry name" value="CheA-like_dim"/>
</dbReference>
<dbReference type="Gene3D" id="1.20.120.160">
    <property type="entry name" value="HPT domain"/>
    <property type="match status" value="1"/>
</dbReference>
<dbReference type="SUPFAM" id="SSF47226">
    <property type="entry name" value="Histidine-containing phosphotransfer domain, HPT domain"/>
    <property type="match status" value="1"/>
</dbReference>
<evidence type="ECO:0000256" key="2">
    <source>
        <dbReference type="ARBA" id="ARBA00012438"/>
    </source>
</evidence>
<dbReference type="InterPro" id="IPR036097">
    <property type="entry name" value="HisK_dim/P_sf"/>
</dbReference>
<evidence type="ECO:0000256" key="10">
    <source>
        <dbReference type="ARBA" id="ARBA00023012"/>
    </source>
</evidence>
<feature type="domain" description="HPt" evidence="16">
    <location>
        <begin position="107"/>
        <end position="211"/>
    </location>
</feature>
<dbReference type="SUPFAM" id="SSF50341">
    <property type="entry name" value="CheW-like"/>
    <property type="match status" value="1"/>
</dbReference>
<keyword evidence="7" id="KW-0547">Nucleotide-binding</keyword>
<evidence type="ECO:0000256" key="12">
    <source>
        <dbReference type="PROSITE-ProRule" id="PRU00110"/>
    </source>
</evidence>
<evidence type="ECO:0000256" key="3">
    <source>
        <dbReference type="ARBA" id="ARBA00021495"/>
    </source>
</evidence>
<feature type="modified residue" description="Phosphohistidine" evidence="12">
    <location>
        <position position="154"/>
    </location>
</feature>
<evidence type="ECO:0000256" key="7">
    <source>
        <dbReference type="ARBA" id="ARBA00022741"/>
    </source>
</evidence>
<keyword evidence="18" id="KW-1185">Reference proteome</keyword>
<dbReference type="EC" id="2.7.13.3" evidence="2"/>
<dbReference type="Gene3D" id="2.30.30.40">
    <property type="entry name" value="SH3 Domains"/>
    <property type="match status" value="1"/>
</dbReference>
<dbReference type="InterPro" id="IPR036890">
    <property type="entry name" value="HATPase_C_sf"/>
</dbReference>
<dbReference type="SUPFAM" id="SSF55874">
    <property type="entry name" value="ATPase domain of HSP90 chaperone/DNA topoisomerase II/histidine kinase"/>
    <property type="match status" value="1"/>
</dbReference>
<comment type="catalytic activity">
    <reaction evidence="1">
        <text>ATP + protein L-histidine = ADP + protein N-phospho-L-histidine.</text>
        <dbReference type="EC" id="2.7.13.3"/>
    </reaction>
</comment>
<dbReference type="PROSITE" id="PS50894">
    <property type="entry name" value="HPT"/>
    <property type="match status" value="1"/>
</dbReference>
<dbReference type="PANTHER" id="PTHR43395">
    <property type="entry name" value="SENSOR HISTIDINE KINASE CHEA"/>
    <property type="match status" value="1"/>
</dbReference>
<dbReference type="FunFam" id="3.30.565.10:FF:000016">
    <property type="entry name" value="Chemotaxis protein CheA, putative"/>
    <property type="match status" value="1"/>
</dbReference>
<dbReference type="RefSeq" id="WP_184220075.1">
    <property type="nucleotide sequence ID" value="NZ_JACHIP010000005.1"/>
</dbReference>
<dbReference type="Pfam" id="PF01584">
    <property type="entry name" value="CheW"/>
    <property type="match status" value="1"/>
</dbReference>
<evidence type="ECO:0000313" key="17">
    <source>
        <dbReference type="EMBL" id="MBB5059141.1"/>
    </source>
</evidence>
<feature type="domain" description="Histidine kinase" evidence="14">
    <location>
        <begin position="418"/>
        <end position="627"/>
    </location>
</feature>
<keyword evidence="4" id="KW-0145">Chemotaxis</keyword>
<evidence type="ECO:0000259" key="14">
    <source>
        <dbReference type="PROSITE" id="PS50109"/>
    </source>
</evidence>
<dbReference type="Gene3D" id="1.10.287.560">
    <property type="entry name" value="Histidine kinase CheA-like, homodimeric domain"/>
    <property type="match status" value="1"/>
</dbReference>
<dbReference type="CDD" id="cd16916">
    <property type="entry name" value="HATPase_CheA-like"/>
    <property type="match status" value="1"/>
</dbReference>
<feature type="region of interest" description="Disordered" evidence="13">
    <location>
        <begin position="262"/>
        <end position="314"/>
    </location>
</feature>
<dbReference type="GO" id="GO:0005737">
    <property type="term" value="C:cytoplasm"/>
    <property type="evidence" value="ECO:0007669"/>
    <property type="project" value="InterPro"/>
</dbReference>
<reference evidence="17 18" key="1">
    <citation type="submission" date="2020-08" db="EMBL/GenBank/DDBJ databases">
        <title>Genomic Encyclopedia of Type Strains, Phase IV (KMG-V): Genome sequencing to study the core and pangenomes of soil and plant-associated prokaryotes.</title>
        <authorList>
            <person name="Whitman W."/>
        </authorList>
    </citation>
    <scope>NUCLEOTIDE SEQUENCE [LARGE SCALE GENOMIC DNA]</scope>
    <source>
        <strain evidence="17 18">M8UP14</strain>
    </source>
</reference>
<dbReference type="InterPro" id="IPR003594">
    <property type="entry name" value="HATPase_dom"/>
</dbReference>
<protein>
    <recommendedName>
        <fullName evidence="3">Chemotaxis protein CheA</fullName>
        <ecNumber evidence="2">2.7.13.3</ecNumber>
    </recommendedName>
</protein>
<dbReference type="Pfam" id="PF02518">
    <property type="entry name" value="HATPase_c"/>
    <property type="match status" value="1"/>
</dbReference>
<dbReference type="InterPro" id="IPR036641">
    <property type="entry name" value="HPT_dom_sf"/>
</dbReference>
<feature type="domain" description="CheW-like" evidence="15">
    <location>
        <begin position="629"/>
        <end position="764"/>
    </location>
</feature>
<dbReference type="SUPFAM" id="SSF47384">
    <property type="entry name" value="Homodimeric domain of signal transducing histidine kinase"/>
    <property type="match status" value="1"/>
</dbReference>
<dbReference type="PANTHER" id="PTHR43395:SF10">
    <property type="entry name" value="CHEMOTAXIS PROTEIN CHEA"/>
    <property type="match status" value="1"/>
</dbReference>
<proteinExistence type="predicted"/>
<dbReference type="InterPro" id="IPR005467">
    <property type="entry name" value="His_kinase_dom"/>
</dbReference>
<evidence type="ECO:0000256" key="5">
    <source>
        <dbReference type="ARBA" id="ARBA00022553"/>
    </source>
</evidence>
<dbReference type="GO" id="GO:0006935">
    <property type="term" value="P:chemotaxis"/>
    <property type="evidence" value="ECO:0007669"/>
    <property type="project" value="UniProtKB-KW"/>
</dbReference>
<dbReference type="SMART" id="SM00260">
    <property type="entry name" value="CheW"/>
    <property type="match status" value="1"/>
</dbReference>
<dbReference type="Proteomes" id="UP000540989">
    <property type="component" value="Unassembled WGS sequence"/>
</dbReference>
<feature type="region of interest" description="Disordered" evidence="13">
    <location>
        <begin position="352"/>
        <end position="381"/>
    </location>
</feature>
<gene>
    <name evidence="17" type="ORF">HDF16_003864</name>
</gene>
<dbReference type="Pfam" id="PF02895">
    <property type="entry name" value="H-kinase_dim"/>
    <property type="match status" value="1"/>
</dbReference>